<evidence type="ECO:0000313" key="5">
    <source>
        <dbReference type="EMBL" id="NHN30612.1"/>
    </source>
</evidence>
<dbReference type="InterPro" id="IPR002509">
    <property type="entry name" value="NODB_dom"/>
</dbReference>
<evidence type="ECO:0000313" key="6">
    <source>
        <dbReference type="Proteomes" id="UP001165962"/>
    </source>
</evidence>
<dbReference type="Pfam" id="PF01522">
    <property type="entry name" value="Polysacc_deac_1"/>
    <property type="match status" value="1"/>
</dbReference>
<keyword evidence="2" id="KW-0378">Hydrolase</keyword>
<evidence type="ECO:0000259" key="4">
    <source>
        <dbReference type="PROSITE" id="PS51677"/>
    </source>
</evidence>
<evidence type="ECO:0000256" key="1">
    <source>
        <dbReference type="ARBA" id="ARBA00022723"/>
    </source>
</evidence>
<feature type="compositionally biased region" description="Low complexity" evidence="3">
    <location>
        <begin position="55"/>
        <end position="69"/>
    </location>
</feature>
<evidence type="ECO:0000256" key="2">
    <source>
        <dbReference type="ARBA" id="ARBA00022801"/>
    </source>
</evidence>
<feature type="domain" description="NodB homology" evidence="4">
    <location>
        <begin position="105"/>
        <end position="288"/>
    </location>
</feature>
<gene>
    <name evidence="5" type="ORF">G9U52_12295</name>
</gene>
<dbReference type="Proteomes" id="UP001165962">
    <property type="component" value="Unassembled WGS sequence"/>
</dbReference>
<keyword evidence="6" id="KW-1185">Reference proteome</keyword>
<dbReference type="PANTHER" id="PTHR10587">
    <property type="entry name" value="GLYCOSYL TRANSFERASE-RELATED"/>
    <property type="match status" value="1"/>
</dbReference>
<dbReference type="EMBL" id="JAAOIW010000004">
    <property type="protein sequence ID" value="NHN30612.1"/>
    <property type="molecule type" value="Genomic_DNA"/>
</dbReference>
<accession>A0ABX0J6X0</accession>
<dbReference type="SUPFAM" id="SSF88713">
    <property type="entry name" value="Glycoside hydrolase/deacetylase"/>
    <property type="match status" value="1"/>
</dbReference>
<feature type="compositionally biased region" description="Low complexity" evidence="3">
    <location>
        <begin position="19"/>
        <end position="33"/>
    </location>
</feature>
<dbReference type="PANTHER" id="PTHR10587:SF133">
    <property type="entry name" value="CHITIN DEACETYLASE 1-RELATED"/>
    <property type="match status" value="1"/>
</dbReference>
<dbReference type="InterPro" id="IPR011330">
    <property type="entry name" value="Glyco_hydro/deAcase_b/a-brl"/>
</dbReference>
<keyword evidence="1" id="KW-0479">Metal-binding</keyword>
<dbReference type="InterPro" id="IPR050248">
    <property type="entry name" value="Polysacc_deacetylase_ArnD"/>
</dbReference>
<proteinExistence type="predicted"/>
<feature type="compositionally biased region" description="Polar residues" evidence="3">
    <location>
        <begin position="34"/>
        <end position="45"/>
    </location>
</feature>
<evidence type="ECO:0000256" key="3">
    <source>
        <dbReference type="SAM" id="MobiDB-lite"/>
    </source>
</evidence>
<comment type="caution">
    <text evidence="5">The sequence shown here is derived from an EMBL/GenBank/DDBJ whole genome shotgun (WGS) entry which is preliminary data.</text>
</comment>
<feature type="region of interest" description="Disordered" evidence="3">
    <location>
        <begin position="14"/>
        <end position="78"/>
    </location>
</feature>
<dbReference type="PROSITE" id="PS51677">
    <property type="entry name" value="NODB"/>
    <property type="match status" value="1"/>
</dbReference>
<name>A0ABX0J6X0_9BACL</name>
<reference evidence="5" key="1">
    <citation type="submission" date="2020-03" db="EMBL/GenBank/DDBJ databases">
        <title>Draft sequencing of Paenibacilllus sp. S3N08.</title>
        <authorList>
            <person name="Kim D.-U."/>
        </authorList>
    </citation>
    <scope>NUCLEOTIDE SEQUENCE</scope>
    <source>
        <strain evidence="5">S3N08</strain>
    </source>
</reference>
<dbReference type="Gene3D" id="3.20.20.370">
    <property type="entry name" value="Glycoside hydrolase/deacetylase"/>
    <property type="match status" value="1"/>
</dbReference>
<dbReference type="CDD" id="cd10917">
    <property type="entry name" value="CE4_NodB_like_6s_7s"/>
    <property type="match status" value="1"/>
</dbReference>
<protein>
    <submittedName>
        <fullName evidence="5">Polysaccharide deacetylase family protein</fullName>
    </submittedName>
</protein>
<organism evidence="5 6">
    <name type="scientific">Paenibacillus agricola</name>
    <dbReference type="NCBI Taxonomy" id="2716264"/>
    <lineage>
        <taxon>Bacteria</taxon>
        <taxon>Bacillati</taxon>
        <taxon>Bacillota</taxon>
        <taxon>Bacilli</taxon>
        <taxon>Bacillales</taxon>
        <taxon>Paenibacillaceae</taxon>
        <taxon>Paenibacillus</taxon>
    </lineage>
</organism>
<sequence length="309" mass="33783">MLVAASILLWTTGACGYKPPQQAGPSPQSQQQPTTLDGNSTSYESLSEGGPPKALPSTPATSPKPTPKLQEGKENQERENVPLTLADLHQKYRSTFLFNGPSDVRQAALTFDDVPDTVYTNQILDVLKQYGVKATFFVVGNRAEAHPEVVTRIMKEGHAIGNHSYSHPNLAKTDDDKFRDEVLRTEQILAGITGYTHKLFRPPYGNVTEPQILWLASQNYHIINWNVDSLDWKGLTAEQVTANVLGHVVPGAVILQHGAGGEGEDLTGTVQALPIIIEKLIASHIQLVTVPEIFKLNESTKVNSPIRNP</sequence>